<dbReference type="SMART" id="SM00862">
    <property type="entry name" value="Trans_reg_C"/>
    <property type="match status" value="1"/>
</dbReference>
<dbReference type="Proteomes" id="UP001595886">
    <property type="component" value="Unassembled WGS sequence"/>
</dbReference>
<proteinExistence type="predicted"/>
<dbReference type="InterPro" id="IPR001789">
    <property type="entry name" value="Sig_transdc_resp-reg_receiver"/>
</dbReference>
<dbReference type="SMART" id="SM00448">
    <property type="entry name" value="REC"/>
    <property type="match status" value="1"/>
</dbReference>
<feature type="DNA-binding region" description="OmpR/PhoB-type" evidence="3">
    <location>
        <begin position="128"/>
        <end position="226"/>
    </location>
</feature>
<evidence type="ECO:0000256" key="3">
    <source>
        <dbReference type="PROSITE-ProRule" id="PRU01091"/>
    </source>
</evidence>
<dbReference type="RefSeq" id="WP_380021983.1">
    <property type="nucleotide sequence ID" value="NZ_JBHSHD010000010.1"/>
</dbReference>
<accession>A0ABV9QXA9</accession>
<evidence type="ECO:0000313" key="6">
    <source>
        <dbReference type="EMBL" id="MFC4821711.1"/>
    </source>
</evidence>
<dbReference type="InterPro" id="IPR016032">
    <property type="entry name" value="Sig_transdc_resp-reg_C-effctor"/>
</dbReference>
<comment type="caution">
    <text evidence="6">The sequence shown here is derived from an EMBL/GenBank/DDBJ whole genome shotgun (WGS) entry which is preliminary data.</text>
</comment>
<dbReference type="InterPro" id="IPR039420">
    <property type="entry name" value="WalR-like"/>
</dbReference>
<dbReference type="InterPro" id="IPR011006">
    <property type="entry name" value="CheY-like_superfamily"/>
</dbReference>
<name>A0ABV9QXA9_9GAMM</name>
<dbReference type="CDD" id="cd00383">
    <property type="entry name" value="trans_reg_C"/>
    <property type="match status" value="1"/>
</dbReference>
<organism evidence="6 7">
    <name type="scientific">Dokdonella ginsengisoli</name>
    <dbReference type="NCBI Taxonomy" id="363846"/>
    <lineage>
        <taxon>Bacteria</taxon>
        <taxon>Pseudomonadati</taxon>
        <taxon>Pseudomonadota</taxon>
        <taxon>Gammaproteobacteria</taxon>
        <taxon>Lysobacterales</taxon>
        <taxon>Rhodanobacteraceae</taxon>
        <taxon>Dokdonella</taxon>
    </lineage>
</organism>
<feature type="domain" description="Response regulatory" evidence="4">
    <location>
        <begin position="6"/>
        <end position="119"/>
    </location>
</feature>
<dbReference type="Gene3D" id="3.40.50.2300">
    <property type="match status" value="1"/>
</dbReference>
<protein>
    <submittedName>
        <fullName evidence="6">Response regulator</fullName>
    </submittedName>
</protein>
<dbReference type="SUPFAM" id="SSF46894">
    <property type="entry name" value="C-terminal effector domain of the bipartite response regulators"/>
    <property type="match status" value="1"/>
</dbReference>
<reference evidence="7" key="1">
    <citation type="journal article" date="2019" name="Int. J. Syst. Evol. Microbiol.">
        <title>The Global Catalogue of Microorganisms (GCM) 10K type strain sequencing project: providing services to taxonomists for standard genome sequencing and annotation.</title>
        <authorList>
            <consortium name="The Broad Institute Genomics Platform"/>
            <consortium name="The Broad Institute Genome Sequencing Center for Infectious Disease"/>
            <person name="Wu L."/>
            <person name="Ma J."/>
        </authorList>
    </citation>
    <scope>NUCLEOTIDE SEQUENCE [LARGE SCALE GENOMIC DNA]</scope>
    <source>
        <strain evidence="7">CCUG 30340</strain>
    </source>
</reference>
<dbReference type="InterPro" id="IPR036388">
    <property type="entry name" value="WH-like_DNA-bd_sf"/>
</dbReference>
<evidence type="ECO:0000256" key="2">
    <source>
        <dbReference type="PROSITE-ProRule" id="PRU00169"/>
    </source>
</evidence>
<dbReference type="InterPro" id="IPR001867">
    <property type="entry name" value="OmpR/PhoB-type_DNA-bd"/>
</dbReference>
<dbReference type="PROSITE" id="PS50110">
    <property type="entry name" value="RESPONSE_REGULATORY"/>
    <property type="match status" value="1"/>
</dbReference>
<dbReference type="PANTHER" id="PTHR48111">
    <property type="entry name" value="REGULATOR OF RPOS"/>
    <property type="match status" value="1"/>
</dbReference>
<dbReference type="Pfam" id="PF00072">
    <property type="entry name" value="Response_reg"/>
    <property type="match status" value="1"/>
</dbReference>
<dbReference type="SUPFAM" id="SSF52172">
    <property type="entry name" value="CheY-like"/>
    <property type="match status" value="1"/>
</dbReference>
<dbReference type="PROSITE" id="PS51755">
    <property type="entry name" value="OMPR_PHOB"/>
    <property type="match status" value="1"/>
</dbReference>
<feature type="domain" description="OmpR/PhoB-type" evidence="5">
    <location>
        <begin position="128"/>
        <end position="226"/>
    </location>
</feature>
<evidence type="ECO:0000259" key="4">
    <source>
        <dbReference type="PROSITE" id="PS50110"/>
    </source>
</evidence>
<evidence type="ECO:0000259" key="5">
    <source>
        <dbReference type="PROSITE" id="PS51755"/>
    </source>
</evidence>
<keyword evidence="7" id="KW-1185">Reference proteome</keyword>
<dbReference type="PANTHER" id="PTHR48111:SF59">
    <property type="entry name" value="TRANSCRIPTIONAL REGULATORY PROTEIN BAER"/>
    <property type="match status" value="1"/>
</dbReference>
<keyword evidence="2" id="KW-0597">Phosphoprotein</keyword>
<dbReference type="Pfam" id="PF00486">
    <property type="entry name" value="Trans_reg_C"/>
    <property type="match status" value="1"/>
</dbReference>
<keyword evidence="1 3" id="KW-0238">DNA-binding</keyword>
<dbReference type="EMBL" id="JBHSHD010000010">
    <property type="protein sequence ID" value="MFC4821711.1"/>
    <property type="molecule type" value="Genomic_DNA"/>
</dbReference>
<evidence type="ECO:0000313" key="7">
    <source>
        <dbReference type="Proteomes" id="UP001595886"/>
    </source>
</evidence>
<evidence type="ECO:0000256" key="1">
    <source>
        <dbReference type="ARBA" id="ARBA00023125"/>
    </source>
</evidence>
<feature type="modified residue" description="4-aspartylphosphate" evidence="2">
    <location>
        <position position="55"/>
    </location>
</feature>
<gene>
    <name evidence="6" type="ORF">ACFO6Q_15365</name>
</gene>
<dbReference type="Gene3D" id="1.10.10.10">
    <property type="entry name" value="Winged helix-like DNA-binding domain superfamily/Winged helix DNA-binding domain"/>
    <property type="match status" value="1"/>
</dbReference>
<sequence length="231" mass="25677">MSAQVHVLIVEDEPKIAALLGEYFQMAGWRSSVLDSGARVAGWVREFEPDAVVLDLMLPVRNGLDVCREVRAFSNVPILMLTARVEEIDRLLGLELGADDYICKPFSPREVVARVRAVLRRVAAAAPGAAASHAPSIEFDDEAFEARCDGQSLGLTRVEFRLLRKLLERPGRVLSRARLLDALYEDYRIVSDRTVDSHVKNLRRKLQARGVDGVASVYGVGYRFETPVDGE</sequence>
<dbReference type="Gene3D" id="6.10.250.690">
    <property type="match status" value="1"/>
</dbReference>